<reference evidence="9 10" key="1">
    <citation type="journal article" date="2022" name="Nat. Plants">
        <title>Genomes of leafy and leafless Platanthera orchids illuminate the evolution of mycoheterotrophy.</title>
        <authorList>
            <person name="Li M.H."/>
            <person name="Liu K.W."/>
            <person name="Li Z."/>
            <person name="Lu H.C."/>
            <person name="Ye Q.L."/>
            <person name="Zhang D."/>
            <person name="Wang J.Y."/>
            <person name="Li Y.F."/>
            <person name="Zhong Z.M."/>
            <person name="Liu X."/>
            <person name="Yu X."/>
            <person name="Liu D.K."/>
            <person name="Tu X.D."/>
            <person name="Liu B."/>
            <person name="Hao Y."/>
            <person name="Liao X.Y."/>
            <person name="Jiang Y.T."/>
            <person name="Sun W.H."/>
            <person name="Chen J."/>
            <person name="Chen Y.Q."/>
            <person name="Ai Y."/>
            <person name="Zhai J.W."/>
            <person name="Wu S.S."/>
            <person name="Zhou Z."/>
            <person name="Hsiao Y.Y."/>
            <person name="Wu W.L."/>
            <person name="Chen Y.Y."/>
            <person name="Lin Y.F."/>
            <person name="Hsu J.L."/>
            <person name="Li C.Y."/>
            <person name="Wang Z.W."/>
            <person name="Zhao X."/>
            <person name="Zhong W.Y."/>
            <person name="Ma X.K."/>
            <person name="Ma L."/>
            <person name="Huang J."/>
            <person name="Chen G.Z."/>
            <person name="Huang M.Z."/>
            <person name="Huang L."/>
            <person name="Peng D.H."/>
            <person name="Luo Y.B."/>
            <person name="Zou S.Q."/>
            <person name="Chen S.P."/>
            <person name="Lan S."/>
            <person name="Tsai W.C."/>
            <person name="Van de Peer Y."/>
            <person name="Liu Z.J."/>
        </authorList>
    </citation>
    <scope>NUCLEOTIDE SEQUENCE [LARGE SCALE GENOMIC DNA]</scope>
    <source>
        <strain evidence="9">Lor288</strain>
    </source>
</reference>
<evidence type="ECO:0000256" key="6">
    <source>
        <dbReference type="SAM" id="MobiDB-lite"/>
    </source>
</evidence>
<accession>A0ABR2MTR2</accession>
<feature type="region of interest" description="Disordered" evidence="6">
    <location>
        <begin position="50"/>
        <end position="69"/>
    </location>
</feature>
<keyword evidence="4" id="KW-0548">Nucleotidyltransferase</keyword>
<dbReference type="Pfam" id="PF04424">
    <property type="entry name" value="MINDY_DUB"/>
    <property type="match status" value="1"/>
</dbReference>
<feature type="region of interest" description="Disordered" evidence="6">
    <location>
        <begin position="235"/>
        <end position="256"/>
    </location>
</feature>
<protein>
    <recommendedName>
        <fullName evidence="1">DNA-directed RNA polymerase</fullName>
        <ecNumber evidence="1">2.7.7.6</ecNumber>
    </recommendedName>
</protein>
<dbReference type="EC" id="2.7.7.6" evidence="1"/>
<keyword evidence="2 9" id="KW-0240">DNA-directed RNA polymerase</keyword>
<feature type="region of interest" description="Disordered" evidence="6">
    <location>
        <begin position="139"/>
        <end position="196"/>
    </location>
</feature>
<dbReference type="InterPro" id="IPR033979">
    <property type="entry name" value="MINDY_domain"/>
</dbReference>
<evidence type="ECO:0000259" key="8">
    <source>
        <dbReference type="Pfam" id="PF04997"/>
    </source>
</evidence>
<name>A0ABR2MTR2_9ASPA</name>
<comment type="caution">
    <text evidence="9">The sequence shown here is derived from an EMBL/GenBank/DDBJ whole genome shotgun (WGS) entry which is preliminary data.</text>
</comment>
<evidence type="ECO:0000256" key="1">
    <source>
        <dbReference type="ARBA" id="ARBA00012418"/>
    </source>
</evidence>
<sequence length="1010" mass="110565">MCPCSSSCCQEEARFKEALKIRNPKNMLKQIYDACKSKKKCAGGDHIDVQGQQDSEEPMTKSRGGCGAQQPNITIDGIKMIAEYKAPKKKSDDQEQLSEPVLSVLKRISDDDCQLLGLNPKYGRPDWMILQVLQIPPPVRPTVMADTSSRSEGTRPVSDHGSDLTPRARPSSQDGRATRSIPAPTDGGKEKLRTPVPSSMDVIARNAMSPRDDSVPTSMVSQTILTCEVMSSLESGRCNDGDRSDKGKEKDTTCREEDERERILESGTGAVVLVSGCFLNLASGRRASVRSNSASLSLYPVFSGDHWINRLRGMAAEDRRSEVDDVAYKTKVVQFLGRSTPIVLQNENGPCPLLAICNVLLLRNSINLSLDAPEVPLHKLLSLVAEKLIDSNSSVQEHEKDDGYLINQQQNIADAIDLLSRLATGIDVNVQFRKVNDFEFTRECAIFDLLDIGLYHGWIVDPQDSETSAAIGSKSYNALAGELVAFEAGKSVTKNKKLCHTDSVDFVAATTAALGMPSPSISRSISFDYPHESLLVGERKGKGDIEEEAMVMLALNLSKAGPPSTVNDTIAVDPCSPVGTTAFGVSALEISTCSSMPHNMFDSKNFDHSNKIVPQESDAFSDCKDAEVTSVDDRSNMDQGFSVDSTHYSISGVLTNNTNQDFIILSAESDASDGSSAYKMGACPSGDHLSYLPTSSEVSLTSKLQKKTDEDATNFVAADLSDSAVQHQDFQSQLERNEHLDVSEIVSSLSINEPLYEGEEHILDSSVPAYEDGEAVYEGEMLLAEQASIAGEASSSIPSNDQVTERQCQLIKNFLEGTANQLTIYGILFGSLFCLQEGLKERELCIFFRNNHFSTMFKVNGDTVFMTGNFTQFKADDQVNESWNEQTAITSTADYLSTLEGSVSSNLSFNSDLQLAIALQQQEFEHQPSQRQSRELPQQQPQTTQPASDSVRSRLFTGPQDTKICPGNHSWTSPMPFSRDTSTPKSPGRYPNFWDSNPEFFAEICSRQPS</sequence>
<dbReference type="EMBL" id="JBBWWR010000005">
    <property type="protein sequence ID" value="KAK8966323.1"/>
    <property type="molecule type" value="Genomic_DNA"/>
</dbReference>
<evidence type="ECO:0000313" key="10">
    <source>
        <dbReference type="Proteomes" id="UP001412067"/>
    </source>
</evidence>
<feature type="compositionally biased region" description="Low complexity" evidence="6">
    <location>
        <begin position="937"/>
        <end position="946"/>
    </location>
</feature>
<dbReference type="InterPro" id="IPR007080">
    <property type="entry name" value="RNA_pol_Rpb1_1"/>
</dbReference>
<organism evidence="9 10">
    <name type="scientific">Platanthera guangdongensis</name>
    <dbReference type="NCBI Taxonomy" id="2320717"/>
    <lineage>
        <taxon>Eukaryota</taxon>
        <taxon>Viridiplantae</taxon>
        <taxon>Streptophyta</taxon>
        <taxon>Embryophyta</taxon>
        <taxon>Tracheophyta</taxon>
        <taxon>Spermatophyta</taxon>
        <taxon>Magnoliopsida</taxon>
        <taxon>Liliopsida</taxon>
        <taxon>Asparagales</taxon>
        <taxon>Orchidaceae</taxon>
        <taxon>Orchidoideae</taxon>
        <taxon>Orchideae</taxon>
        <taxon>Orchidinae</taxon>
        <taxon>Platanthera</taxon>
    </lineage>
</organism>
<feature type="domain" description="RNA polymerase Rpb1" evidence="8">
    <location>
        <begin position="13"/>
        <end position="152"/>
    </location>
</feature>
<feature type="compositionally biased region" description="Basic and acidic residues" evidence="6">
    <location>
        <begin position="923"/>
        <end position="934"/>
    </location>
</feature>
<proteinExistence type="predicted"/>
<dbReference type="SUPFAM" id="SSF64484">
    <property type="entry name" value="beta and beta-prime subunits of DNA dependent RNA-polymerase"/>
    <property type="match status" value="1"/>
</dbReference>
<feature type="region of interest" description="Disordered" evidence="6">
    <location>
        <begin position="923"/>
        <end position="993"/>
    </location>
</feature>
<dbReference type="InterPro" id="IPR007518">
    <property type="entry name" value="MINDY"/>
</dbReference>
<feature type="domain" description="MINDY deubiquitinase" evidence="7">
    <location>
        <begin position="327"/>
        <end position="866"/>
    </location>
</feature>
<dbReference type="PANTHER" id="PTHR18063:SF6">
    <property type="entry name" value="UBIQUITIN CARBOXYL-TERMINAL HYDROLASE"/>
    <property type="match status" value="1"/>
</dbReference>
<gene>
    <name evidence="9" type="primary">RPB205</name>
    <name evidence="9" type="ORF">KSP40_PGU013920</name>
</gene>
<dbReference type="GO" id="GO:0000428">
    <property type="term" value="C:DNA-directed RNA polymerase complex"/>
    <property type="evidence" value="ECO:0007669"/>
    <property type="project" value="UniProtKB-KW"/>
</dbReference>
<dbReference type="Proteomes" id="UP001412067">
    <property type="component" value="Unassembled WGS sequence"/>
</dbReference>
<evidence type="ECO:0000256" key="4">
    <source>
        <dbReference type="ARBA" id="ARBA00022695"/>
    </source>
</evidence>
<dbReference type="PANTHER" id="PTHR18063">
    <property type="entry name" value="NF-E2 INDUCIBLE PROTEIN"/>
    <property type="match status" value="1"/>
</dbReference>
<evidence type="ECO:0000313" key="9">
    <source>
        <dbReference type="EMBL" id="KAK8966323.1"/>
    </source>
</evidence>
<feature type="compositionally biased region" description="Polar residues" evidence="6">
    <location>
        <begin position="969"/>
        <end position="985"/>
    </location>
</feature>
<evidence type="ECO:0000256" key="2">
    <source>
        <dbReference type="ARBA" id="ARBA00022478"/>
    </source>
</evidence>
<keyword evidence="5" id="KW-0804">Transcription</keyword>
<keyword evidence="10" id="KW-1185">Reference proteome</keyword>
<keyword evidence="3" id="KW-0808">Transferase</keyword>
<evidence type="ECO:0000259" key="7">
    <source>
        <dbReference type="Pfam" id="PF04424"/>
    </source>
</evidence>
<feature type="compositionally biased region" description="Basic and acidic residues" evidence="6">
    <location>
        <begin position="237"/>
        <end position="256"/>
    </location>
</feature>
<evidence type="ECO:0000256" key="5">
    <source>
        <dbReference type="ARBA" id="ARBA00023163"/>
    </source>
</evidence>
<evidence type="ECO:0000256" key="3">
    <source>
        <dbReference type="ARBA" id="ARBA00022679"/>
    </source>
</evidence>
<dbReference type="Pfam" id="PF04997">
    <property type="entry name" value="RNA_pol_Rpb1_1"/>
    <property type="match status" value="1"/>
</dbReference>